<dbReference type="eggNOG" id="COG3046">
    <property type="taxonomic scope" value="Bacteria"/>
</dbReference>
<dbReference type="EMBL" id="AAVT01000003">
    <property type="protein sequence ID" value="EAW31643.1"/>
    <property type="molecule type" value="Genomic_DNA"/>
</dbReference>
<reference evidence="1 2" key="1">
    <citation type="journal article" date="2010" name="J. Bacteriol.">
        <title>Genome sequence of the oligotrophic marine Gammaproteobacterium HTCC2143, isolated from the Oregon Coast.</title>
        <authorList>
            <person name="Oh H.M."/>
            <person name="Kang I."/>
            <person name="Ferriera S."/>
            <person name="Giovannoni S.J."/>
            <person name="Cho J.C."/>
        </authorList>
    </citation>
    <scope>NUCLEOTIDE SEQUENCE [LARGE SCALE GENOMIC DNA]</scope>
    <source>
        <strain evidence="1 2">HTCC2143</strain>
    </source>
</reference>
<dbReference type="PANTHER" id="PTHR38657">
    <property type="entry name" value="SLR1343 PROTEIN"/>
    <property type="match status" value="1"/>
</dbReference>
<evidence type="ECO:0000313" key="2">
    <source>
        <dbReference type="Proteomes" id="UP000004931"/>
    </source>
</evidence>
<dbReference type="Proteomes" id="UP000004931">
    <property type="component" value="Unassembled WGS sequence"/>
</dbReference>
<dbReference type="SUPFAM" id="SSF48173">
    <property type="entry name" value="Cryptochrome/photolyase FAD-binding domain"/>
    <property type="match status" value="1"/>
</dbReference>
<dbReference type="Gene3D" id="3.40.50.620">
    <property type="entry name" value="HUPs"/>
    <property type="match status" value="1"/>
</dbReference>
<protein>
    <recommendedName>
        <fullName evidence="3">Deoxyribodipyrimidine photolyase-related protein</fullName>
    </recommendedName>
</protein>
<dbReference type="InterPro" id="IPR052551">
    <property type="entry name" value="UV-DNA_repair_photolyase"/>
</dbReference>
<dbReference type="InterPro" id="IPR007357">
    <property type="entry name" value="PhrB-like"/>
</dbReference>
<name>A0YCX4_9GAMM</name>
<dbReference type="PANTHER" id="PTHR38657:SF1">
    <property type="entry name" value="SLR1343 PROTEIN"/>
    <property type="match status" value="1"/>
</dbReference>
<keyword evidence="2" id="KW-1185">Reference proteome</keyword>
<gene>
    <name evidence="1" type="ORF">GP2143_08834</name>
</gene>
<dbReference type="OrthoDB" id="5288100at2"/>
<organism evidence="1 2">
    <name type="scientific">marine gamma proteobacterium HTCC2143</name>
    <dbReference type="NCBI Taxonomy" id="247633"/>
    <lineage>
        <taxon>Bacteria</taxon>
        <taxon>Pseudomonadati</taxon>
        <taxon>Pseudomonadota</taxon>
        <taxon>Gammaproteobacteria</taxon>
        <taxon>Cellvibrionales</taxon>
        <taxon>Spongiibacteraceae</taxon>
        <taxon>BD1-7 clade</taxon>
    </lineage>
</organism>
<dbReference type="STRING" id="247633.GP2143_08834"/>
<evidence type="ECO:0000313" key="1">
    <source>
        <dbReference type="EMBL" id="EAW31643.1"/>
    </source>
</evidence>
<dbReference type="Gene3D" id="1.25.40.80">
    <property type="match status" value="1"/>
</dbReference>
<accession>A0YCX4</accession>
<sequence>MKKYHSLRLILGDQLNRSHSWYKEKDDGVLYVLAELHQEASYVRHHVQKICAFFAAMESFASSLKAAGHHVKHLTLDDTVDFKTINELIASLCTEHSVKRFDYQHPDEYRLADQLKKLQLGIPVHCFGSEHFLLAQDELTDYIKVGKHNRMESFYRKLRKRFNILMDDDQPLGERWNFDGENRNKLKAADLKEIPQPLLFANPVGTYLDRIQRHHIDTLGRATEDLLWPIDRQQSLQLLDFFCLHCLPNFGRFQDAMTHNGESRWSLYHSRISFALNSKMLHPMQVIEAALARFAEANSGVDLAQVEGFVRQILGWREYVRAVYWVNMPDYAALNSFDAKTNLPEFFWTGKTKMACMKQAIDQSLDYAYAHHIQRLMVTGNFAMLAGIDPDQVDQWYLGVYIDAVEWVEMPNTRGMSQFADGGLIATKPYAASGSYINKMGDYCKGCHYSVKERFTENSCPFNSLYWHFMQRHSERFSRNPRTAMAYRSWEKMDADVQQALLLRADFCLSNLDQL</sequence>
<dbReference type="InterPro" id="IPR036134">
    <property type="entry name" value="Crypto/Photolyase_FAD-like_sf"/>
</dbReference>
<dbReference type="InterPro" id="IPR014729">
    <property type="entry name" value="Rossmann-like_a/b/a_fold"/>
</dbReference>
<dbReference type="Pfam" id="PF04244">
    <property type="entry name" value="DPRP"/>
    <property type="match status" value="1"/>
</dbReference>
<dbReference type="AlphaFoldDB" id="A0YCX4"/>
<comment type="caution">
    <text evidence="1">The sequence shown here is derived from an EMBL/GenBank/DDBJ whole genome shotgun (WGS) entry which is preliminary data.</text>
</comment>
<dbReference type="Gene3D" id="1.10.579.10">
    <property type="entry name" value="DNA Cyclobutane Dipyrimidine Photolyase, subunit A, domain 3"/>
    <property type="match status" value="1"/>
</dbReference>
<proteinExistence type="predicted"/>
<evidence type="ECO:0008006" key="3">
    <source>
        <dbReference type="Google" id="ProtNLM"/>
    </source>
</evidence>
<dbReference type="Gene3D" id="1.10.10.1710">
    <property type="entry name" value="Deoxyribodipyrimidine photolyase-related"/>
    <property type="match status" value="1"/>
</dbReference>